<evidence type="ECO:0000313" key="1">
    <source>
        <dbReference type="EMBL" id="CAH1800126.1"/>
    </source>
</evidence>
<reference evidence="1" key="1">
    <citation type="submission" date="2022-03" db="EMBL/GenBank/DDBJ databases">
        <authorList>
            <person name="Martin C."/>
        </authorList>
    </citation>
    <scope>NUCLEOTIDE SEQUENCE</scope>
</reference>
<gene>
    <name evidence="1" type="ORF">OFUS_LOCUS24055</name>
</gene>
<proteinExistence type="predicted"/>
<name>A0A8J1TB09_OWEFU</name>
<dbReference type="AlphaFoldDB" id="A0A8J1TB09"/>
<comment type="caution">
    <text evidence="1">The sequence shown here is derived from an EMBL/GenBank/DDBJ whole genome shotgun (WGS) entry which is preliminary data.</text>
</comment>
<protein>
    <submittedName>
        <fullName evidence="1">Uncharacterized protein</fullName>
    </submittedName>
</protein>
<accession>A0A8J1TB09</accession>
<organism evidence="1 2">
    <name type="scientific">Owenia fusiformis</name>
    <name type="common">Polychaete worm</name>
    <dbReference type="NCBI Taxonomy" id="6347"/>
    <lineage>
        <taxon>Eukaryota</taxon>
        <taxon>Metazoa</taxon>
        <taxon>Spiralia</taxon>
        <taxon>Lophotrochozoa</taxon>
        <taxon>Annelida</taxon>
        <taxon>Polychaeta</taxon>
        <taxon>Sedentaria</taxon>
        <taxon>Canalipalpata</taxon>
        <taxon>Sabellida</taxon>
        <taxon>Oweniida</taxon>
        <taxon>Oweniidae</taxon>
        <taxon>Owenia</taxon>
    </lineage>
</organism>
<dbReference type="EMBL" id="CAIIXF020000011">
    <property type="protein sequence ID" value="CAH1800126.1"/>
    <property type="molecule type" value="Genomic_DNA"/>
</dbReference>
<dbReference type="Proteomes" id="UP000749559">
    <property type="component" value="Unassembled WGS sequence"/>
</dbReference>
<keyword evidence="2" id="KW-1185">Reference proteome</keyword>
<evidence type="ECO:0000313" key="2">
    <source>
        <dbReference type="Proteomes" id="UP000749559"/>
    </source>
</evidence>
<sequence length="247" mass="27569">MTGSYLLRTLLVISVCFVAENEASESVLERYSRELNDPNLPSTGCAEENFSACVQVQSAFFRAISITDITEDVFCQGQQKFVDCIAAKCPKGSDTVSSLMIYLREFQLMNKQYMCPNLAFEALMKATYGSIASVEELDSYVAATNECEAKVYKRCLVNYAESMSLGMNPCLATMQAYHCVERNTEMACPGDNVAARPYEVTRVLANKAFAKLVLAGKCDKFTNTWKYTAQSMYDIKQQFMQLMTSSS</sequence>